<comment type="caution">
    <text evidence="2">The sequence shown here is derived from an EMBL/GenBank/DDBJ whole genome shotgun (WGS) entry which is preliminary data.</text>
</comment>
<dbReference type="GeneID" id="87839857"/>
<accession>A0AAE0LYD5</accession>
<name>A0AAE0LYD5_9PEZI</name>
<sequence length="116" mass="12715">MTMAWAVLGLGLEYIAGRLYVHYTLNTLEGGFGHCTHALWVVWGFHASLTMLMIVLAGSGLGQRLHRRTEGEKGREARALAEKCENLGLPCLPVLSRRWCVANGYSIVACSCIGDH</sequence>
<dbReference type="AlphaFoldDB" id="A0AAE0LYD5"/>
<dbReference type="Proteomes" id="UP001278766">
    <property type="component" value="Unassembled WGS sequence"/>
</dbReference>
<keyword evidence="3" id="KW-1185">Reference proteome</keyword>
<keyword evidence="1" id="KW-0472">Membrane</keyword>
<keyword evidence="1" id="KW-0812">Transmembrane</keyword>
<evidence type="ECO:0000313" key="2">
    <source>
        <dbReference type="EMBL" id="KAK3301219.1"/>
    </source>
</evidence>
<reference evidence="2" key="2">
    <citation type="submission" date="2023-06" db="EMBL/GenBank/DDBJ databases">
        <authorList>
            <consortium name="Lawrence Berkeley National Laboratory"/>
            <person name="Haridas S."/>
            <person name="Hensen N."/>
            <person name="Bonometti L."/>
            <person name="Westerberg I."/>
            <person name="Brannstrom I.O."/>
            <person name="Guillou S."/>
            <person name="Cros-Aarteil S."/>
            <person name="Calhoun S."/>
            <person name="Kuo A."/>
            <person name="Mondo S."/>
            <person name="Pangilinan J."/>
            <person name="Riley R."/>
            <person name="Labutti K."/>
            <person name="Andreopoulos B."/>
            <person name="Lipzen A."/>
            <person name="Chen C."/>
            <person name="Yanf M."/>
            <person name="Daum C."/>
            <person name="Ng V."/>
            <person name="Clum A."/>
            <person name="Steindorff A."/>
            <person name="Ohm R."/>
            <person name="Martin F."/>
            <person name="Silar P."/>
            <person name="Natvig D."/>
            <person name="Lalanne C."/>
            <person name="Gautier V."/>
            <person name="Ament-Velasquez S.L."/>
            <person name="Kruys A."/>
            <person name="Hutchinson M.I."/>
            <person name="Powell A.J."/>
            <person name="Barry K."/>
            <person name="Miller A.N."/>
            <person name="Grigoriev I.V."/>
            <person name="Debuchy R."/>
            <person name="Gladieux P."/>
            <person name="Thoren M.H."/>
            <person name="Johannesson H."/>
        </authorList>
    </citation>
    <scope>NUCLEOTIDE SEQUENCE</scope>
    <source>
        <strain evidence="2">CBS 168.71</strain>
    </source>
</reference>
<dbReference type="EMBL" id="JAUEPN010000001">
    <property type="protein sequence ID" value="KAK3301219.1"/>
    <property type="molecule type" value="Genomic_DNA"/>
</dbReference>
<organism evidence="2 3">
    <name type="scientific">Chaetomium fimeti</name>
    <dbReference type="NCBI Taxonomy" id="1854472"/>
    <lineage>
        <taxon>Eukaryota</taxon>
        <taxon>Fungi</taxon>
        <taxon>Dikarya</taxon>
        <taxon>Ascomycota</taxon>
        <taxon>Pezizomycotina</taxon>
        <taxon>Sordariomycetes</taxon>
        <taxon>Sordariomycetidae</taxon>
        <taxon>Sordariales</taxon>
        <taxon>Chaetomiaceae</taxon>
        <taxon>Chaetomium</taxon>
    </lineage>
</organism>
<feature type="transmembrane region" description="Helical" evidence="1">
    <location>
        <begin position="41"/>
        <end position="61"/>
    </location>
</feature>
<proteinExistence type="predicted"/>
<evidence type="ECO:0000256" key="1">
    <source>
        <dbReference type="SAM" id="Phobius"/>
    </source>
</evidence>
<keyword evidence="1" id="KW-1133">Transmembrane helix</keyword>
<protein>
    <submittedName>
        <fullName evidence="2">Uncharacterized protein</fullName>
    </submittedName>
</protein>
<evidence type="ECO:0000313" key="3">
    <source>
        <dbReference type="Proteomes" id="UP001278766"/>
    </source>
</evidence>
<gene>
    <name evidence="2" type="ORF">B0H64DRAFT_382936</name>
</gene>
<dbReference type="RefSeq" id="XP_062664733.1">
    <property type="nucleotide sequence ID" value="XM_062802909.1"/>
</dbReference>
<reference evidence="2" key="1">
    <citation type="journal article" date="2023" name="Mol. Phylogenet. Evol.">
        <title>Genome-scale phylogeny and comparative genomics of the fungal order Sordariales.</title>
        <authorList>
            <person name="Hensen N."/>
            <person name="Bonometti L."/>
            <person name="Westerberg I."/>
            <person name="Brannstrom I.O."/>
            <person name="Guillou S."/>
            <person name="Cros-Aarteil S."/>
            <person name="Calhoun S."/>
            <person name="Haridas S."/>
            <person name="Kuo A."/>
            <person name="Mondo S."/>
            <person name="Pangilinan J."/>
            <person name="Riley R."/>
            <person name="LaButti K."/>
            <person name="Andreopoulos B."/>
            <person name="Lipzen A."/>
            <person name="Chen C."/>
            <person name="Yan M."/>
            <person name="Daum C."/>
            <person name="Ng V."/>
            <person name="Clum A."/>
            <person name="Steindorff A."/>
            <person name="Ohm R.A."/>
            <person name="Martin F."/>
            <person name="Silar P."/>
            <person name="Natvig D.O."/>
            <person name="Lalanne C."/>
            <person name="Gautier V."/>
            <person name="Ament-Velasquez S.L."/>
            <person name="Kruys A."/>
            <person name="Hutchinson M.I."/>
            <person name="Powell A.J."/>
            <person name="Barry K."/>
            <person name="Miller A.N."/>
            <person name="Grigoriev I.V."/>
            <person name="Debuchy R."/>
            <person name="Gladieux P."/>
            <person name="Hiltunen Thoren M."/>
            <person name="Johannesson H."/>
        </authorList>
    </citation>
    <scope>NUCLEOTIDE SEQUENCE</scope>
    <source>
        <strain evidence="2">CBS 168.71</strain>
    </source>
</reference>